<evidence type="ECO:0000313" key="2">
    <source>
        <dbReference type="EMBL" id="CAA9504109.1"/>
    </source>
</evidence>
<dbReference type="GO" id="GO:0008800">
    <property type="term" value="F:beta-lactamase activity"/>
    <property type="evidence" value="ECO:0007669"/>
    <property type="project" value="UniProtKB-EC"/>
</dbReference>
<feature type="compositionally biased region" description="Basic residues" evidence="1">
    <location>
        <begin position="1"/>
        <end position="10"/>
    </location>
</feature>
<accession>A0A6J4SSK7</accession>
<gene>
    <name evidence="2" type="ORF">AVDCRST_MAG85-1949</name>
</gene>
<dbReference type="AlphaFoldDB" id="A0A6J4SSK7"/>
<organism evidence="2">
    <name type="scientific">uncultured Solirubrobacteraceae bacterium</name>
    <dbReference type="NCBI Taxonomy" id="1162706"/>
    <lineage>
        <taxon>Bacteria</taxon>
        <taxon>Bacillati</taxon>
        <taxon>Actinomycetota</taxon>
        <taxon>Thermoleophilia</taxon>
        <taxon>Solirubrobacterales</taxon>
        <taxon>Solirubrobacteraceae</taxon>
        <taxon>environmental samples</taxon>
    </lineage>
</organism>
<dbReference type="EC" id="3.5.2.6" evidence="2"/>
<protein>
    <submittedName>
        <fullName evidence="2">Class A beta-lactamase</fullName>
        <ecNumber evidence="2">3.5.2.6</ecNumber>
    </submittedName>
</protein>
<proteinExistence type="predicted"/>
<feature type="region of interest" description="Disordered" evidence="1">
    <location>
        <begin position="1"/>
        <end position="102"/>
    </location>
</feature>
<feature type="non-terminal residue" evidence="2">
    <location>
        <position position="102"/>
    </location>
</feature>
<keyword evidence="2" id="KW-0378">Hydrolase</keyword>
<evidence type="ECO:0000256" key="1">
    <source>
        <dbReference type="SAM" id="MobiDB-lite"/>
    </source>
</evidence>
<feature type="compositionally biased region" description="Low complexity" evidence="1">
    <location>
        <begin position="37"/>
        <end position="57"/>
    </location>
</feature>
<feature type="compositionally biased region" description="Basic residues" evidence="1">
    <location>
        <begin position="58"/>
        <end position="81"/>
    </location>
</feature>
<dbReference type="EMBL" id="CADCVT010000209">
    <property type="protein sequence ID" value="CAA9504109.1"/>
    <property type="molecule type" value="Genomic_DNA"/>
</dbReference>
<name>A0A6J4SSK7_9ACTN</name>
<reference evidence="2" key="1">
    <citation type="submission" date="2020-02" db="EMBL/GenBank/DDBJ databases">
        <authorList>
            <person name="Meier V. D."/>
        </authorList>
    </citation>
    <scope>NUCLEOTIDE SEQUENCE</scope>
    <source>
        <strain evidence="2">AVDCRST_MAG85</strain>
    </source>
</reference>
<sequence>EASRHLHVGRTRGGAGLRGRGRRSPAGRDDDDDARGSGRAAPAGGRAAVSAAGAAVRRAARGLRSRHRQRTRDRLPRRRAVPVRVDVQGARRRCRAGQGGSR</sequence>
<feature type="non-terminal residue" evidence="2">
    <location>
        <position position="1"/>
    </location>
</feature>